<evidence type="ECO:0000256" key="2">
    <source>
        <dbReference type="ARBA" id="ARBA00006247"/>
    </source>
</evidence>
<keyword evidence="5" id="KW-0378">Hydrolase</keyword>
<dbReference type="KEGG" id="ahb:bsdtb5_24810"/>
<dbReference type="InterPro" id="IPR036264">
    <property type="entry name" value="Bact_exopeptidase_dim_dom"/>
</dbReference>
<dbReference type="RefSeq" id="WP_271716097.1">
    <property type="nucleotide sequence ID" value="NZ_AP024169.1"/>
</dbReference>
<keyword evidence="3" id="KW-0645">Protease</keyword>
<dbReference type="Gene3D" id="3.30.70.360">
    <property type="match status" value="2"/>
</dbReference>
<dbReference type="PROSITE" id="PS00758">
    <property type="entry name" value="ARGE_DAPE_CPG2_1"/>
    <property type="match status" value="1"/>
</dbReference>
<dbReference type="GO" id="GO:0008237">
    <property type="term" value="F:metallopeptidase activity"/>
    <property type="evidence" value="ECO:0007669"/>
    <property type="project" value="UniProtKB-KW"/>
</dbReference>
<name>A0A7R7EM81_9FIRM</name>
<dbReference type="NCBIfam" id="NF005591">
    <property type="entry name" value="PRK07318.1"/>
    <property type="match status" value="1"/>
</dbReference>
<evidence type="ECO:0000256" key="5">
    <source>
        <dbReference type="ARBA" id="ARBA00022801"/>
    </source>
</evidence>
<comment type="cofactor">
    <cofactor evidence="1">
        <name>Zn(2+)</name>
        <dbReference type="ChEBI" id="CHEBI:29105"/>
    </cofactor>
</comment>
<evidence type="ECO:0000313" key="10">
    <source>
        <dbReference type="EMBL" id="BCN31186.1"/>
    </source>
</evidence>
<dbReference type="Pfam" id="PF07687">
    <property type="entry name" value="M20_dimer"/>
    <property type="match status" value="1"/>
</dbReference>
<comment type="similarity">
    <text evidence="2">Belongs to the peptidase M20A family.</text>
</comment>
<dbReference type="GO" id="GO:0006526">
    <property type="term" value="P:L-arginine biosynthetic process"/>
    <property type="evidence" value="ECO:0007669"/>
    <property type="project" value="TreeGrafter"/>
</dbReference>
<gene>
    <name evidence="10" type="ORF">bsdtb5_24810</name>
</gene>
<dbReference type="GO" id="GO:0008777">
    <property type="term" value="F:acetylornithine deacetylase activity"/>
    <property type="evidence" value="ECO:0007669"/>
    <property type="project" value="TreeGrafter"/>
</dbReference>
<keyword evidence="6" id="KW-0862">Zinc</keyword>
<protein>
    <submittedName>
        <fullName evidence="10">Dipeptidase PepV</fullName>
    </submittedName>
</protein>
<keyword evidence="11" id="KW-1185">Reference proteome</keyword>
<dbReference type="GO" id="GO:0016805">
    <property type="term" value="F:dipeptidase activity"/>
    <property type="evidence" value="ECO:0007669"/>
    <property type="project" value="UniProtKB-KW"/>
</dbReference>
<dbReference type="GO" id="GO:0006508">
    <property type="term" value="P:proteolysis"/>
    <property type="evidence" value="ECO:0007669"/>
    <property type="project" value="UniProtKB-KW"/>
</dbReference>
<dbReference type="Proteomes" id="UP000595897">
    <property type="component" value="Chromosome"/>
</dbReference>
<accession>A0A7R7EM81</accession>
<dbReference type="InterPro" id="IPR050072">
    <property type="entry name" value="Peptidase_M20A"/>
</dbReference>
<feature type="domain" description="Peptidase M20 dimerisation" evidence="9">
    <location>
        <begin position="256"/>
        <end position="288"/>
    </location>
</feature>
<dbReference type="InterPro" id="IPR011650">
    <property type="entry name" value="Peptidase_M20_dimer"/>
</dbReference>
<dbReference type="SUPFAM" id="SSF55031">
    <property type="entry name" value="Bacterial exopeptidase dimerisation domain"/>
    <property type="match status" value="1"/>
</dbReference>
<evidence type="ECO:0000256" key="3">
    <source>
        <dbReference type="ARBA" id="ARBA00022670"/>
    </source>
</evidence>
<dbReference type="PANTHER" id="PTHR43808">
    <property type="entry name" value="ACETYLORNITHINE DEACETYLASE"/>
    <property type="match status" value="1"/>
</dbReference>
<dbReference type="Gene3D" id="3.40.630.10">
    <property type="entry name" value="Zn peptidases"/>
    <property type="match status" value="1"/>
</dbReference>
<evidence type="ECO:0000313" key="11">
    <source>
        <dbReference type="Proteomes" id="UP000595897"/>
    </source>
</evidence>
<dbReference type="Pfam" id="PF01546">
    <property type="entry name" value="Peptidase_M20"/>
    <property type="match status" value="1"/>
</dbReference>
<keyword evidence="4" id="KW-0479">Metal-binding</keyword>
<dbReference type="PROSITE" id="PS00759">
    <property type="entry name" value="ARGE_DAPE_CPG2_2"/>
    <property type="match status" value="1"/>
</dbReference>
<evidence type="ECO:0000256" key="8">
    <source>
        <dbReference type="ARBA" id="ARBA00023049"/>
    </source>
</evidence>
<dbReference type="SUPFAM" id="SSF53187">
    <property type="entry name" value="Zn-dependent exopeptidases"/>
    <property type="match status" value="1"/>
</dbReference>
<proteinExistence type="inferred from homology"/>
<evidence type="ECO:0000256" key="7">
    <source>
        <dbReference type="ARBA" id="ARBA00022997"/>
    </source>
</evidence>
<dbReference type="EMBL" id="AP024169">
    <property type="protein sequence ID" value="BCN31186.1"/>
    <property type="molecule type" value="Genomic_DNA"/>
</dbReference>
<dbReference type="InterPro" id="IPR010964">
    <property type="entry name" value="M20A_pepV-rel"/>
</dbReference>
<dbReference type="GO" id="GO:0008270">
    <property type="term" value="F:zinc ion binding"/>
    <property type="evidence" value="ECO:0007669"/>
    <property type="project" value="InterPro"/>
</dbReference>
<organism evidence="10 11">
    <name type="scientific">Anaeromicropila herbilytica</name>
    <dbReference type="NCBI Taxonomy" id="2785025"/>
    <lineage>
        <taxon>Bacteria</taxon>
        <taxon>Bacillati</taxon>
        <taxon>Bacillota</taxon>
        <taxon>Clostridia</taxon>
        <taxon>Lachnospirales</taxon>
        <taxon>Lachnospiraceae</taxon>
        <taxon>Anaeromicropila</taxon>
    </lineage>
</organism>
<dbReference type="AlphaFoldDB" id="A0A7R7EM81"/>
<evidence type="ECO:0000256" key="4">
    <source>
        <dbReference type="ARBA" id="ARBA00022723"/>
    </source>
</evidence>
<dbReference type="NCBIfam" id="TIGR01887">
    <property type="entry name" value="dipeptidaselike"/>
    <property type="match status" value="1"/>
</dbReference>
<reference evidence="10 11" key="1">
    <citation type="submission" date="2020-11" db="EMBL/GenBank/DDBJ databases">
        <title>Draft genome sequencing of a Lachnospiraceae strain isolated from anoxic soil subjected to BSD treatment.</title>
        <authorList>
            <person name="Uek A."/>
            <person name="Tonouchi A."/>
        </authorList>
    </citation>
    <scope>NUCLEOTIDE SEQUENCE [LARGE SCALE GENOMIC DNA]</scope>
    <source>
        <strain evidence="10 11">TB5</strain>
    </source>
</reference>
<dbReference type="InterPro" id="IPR001261">
    <property type="entry name" value="ArgE/DapE_CS"/>
</dbReference>
<keyword evidence="8" id="KW-0482">Metalloprotease</keyword>
<sequence>MYKQQIEEYFSKHKKELLEDIGKLIAVQSDRSEAKPGMPFGKGPAKALELALNIAKEKGLITKNYENYVGTVDVNDKETELGILAHLDVVPAGTGWTTNPYEMVEKSGKIYGRGTADDKGPAVAALYALKAVKDLNIPLSKNVRLILGTDEECGSNDIAYYFSKEKVPPKTFSPDGEYPVINIEKGSFRSSFTGRYQKNESLPRIISINGGLKQNMVPKLCEAVIEGFTLLEVEDYIKPVAKQLKVKYELLESNQEVHITIEGNSAHGSTPELGNNPITAMLTILSGMSFAKSEGFNRICSVNKLYPHGDFYGEALGINMSDDESGKLTIGLNIFEYNEESLKGSFDCRSPLCANDDNVVSVMEMNMIREGLFLEIEKMNPPHYVDKNSELVQNLLKVYEDYTGKEGQCLAIGGGTYVHHIEGGVCFGCSMPGTDNHMHSSDEFAVIDELMLSAKMFTQIIIDICA</sequence>
<keyword evidence="7" id="KW-0224">Dipeptidase</keyword>
<dbReference type="InterPro" id="IPR002933">
    <property type="entry name" value="Peptidase_M20"/>
</dbReference>
<evidence type="ECO:0000256" key="1">
    <source>
        <dbReference type="ARBA" id="ARBA00001947"/>
    </source>
</evidence>
<evidence type="ECO:0000259" key="9">
    <source>
        <dbReference type="Pfam" id="PF07687"/>
    </source>
</evidence>
<evidence type="ECO:0000256" key="6">
    <source>
        <dbReference type="ARBA" id="ARBA00022833"/>
    </source>
</evidence>
<dbReference type="PANTHER" id="PTHR43808:SF31">
    <property type="entry name" value="N-ACETYL-L-CITRULLINE DEACETYLASE"/>
    <property type="match status" value="1"/>
</dbReference>